<dbReference type="AlphaFoldDB" id="A0ABD6VJU6"/>
<gene>
    <name evidence="2" type="ORF">BV926_19525</name>
</gene>
<proteinExistence type="predicted"/>
<dbReference type="Proteomes" id="UP000237274">
    <property type="component" value="Unassembled WGS sequence"/>
</dbReference>
<dbReference type="RefSeq" id="WP_103160972.1">
    <property type="nucleotide sequence ID" value="NZ_MTAH01000020.1"/>
</dbReference>
<evidence type="ECO:0000313" key="2">
    <source>
        <dbReference type="EMBL" id="POE23733.1"/>
    </source>
</evidence>
<evidence type="ECO:0000259" key="1">
    <source>
        <dbReference type="Pfam" id="PF05050"/>
    </source>
</evidence>
<sequence>MNRIEHAINFCRAAIERKNPVFIFGTSQQGISISYKIPIDGFIDDFSSLDHINNIPIFKIDDIPNNALVICAVVQAKIIMACKKLEDRNLEYLDYYYFRKYSGLELPSFMFLDDFSEEYDKNSERYKKIRELLSDEESKRVFDNLINFRLTHDISFMKDFSFCPKKQYFDEVVFCSNCPETFVDAGSYDGSTTLEFINKFPDYKSIYVFEPERKQFNVVKDNLKGIRNIYFFSYGLSEKEEELRFELNGTASKVSDEGEGIIQVCTLDQVLSDTVSYIKMDIEGYEINALKGAKETILRFHPKLAICAYHKVDDFFTIPELVLSYRNDYKVYMRHYTEGLLETVYYFIPK</sequence>
<name>A0ABD6VJU6_9GAMM</name>
<organism evidence="2 3">
    <name type="scientific">Pectobacterium odoriferum</name>
    <dbReference type="NCBI Taxonomy" id="78398"/>
    <lineage>
        <taxon>Bacteria</taxon>
        <taxon>Pseudomonadati</taxon>
        <taxon>Pseudomonadota</taxon>
        <taxon>Gammaproteobacteria</taxon>
        <taxon>Enterobacterales</taxon>
        <taxon>Pectobacteriaceae</taxon>
        <taxon>Pectobacterium</taxon>
    </lineage>
</organism>
<accession>A0ABD6VJU6</accession>
<dbReference type="PANTHER" id="PTHR34203:SF15">
    <property type="entry name" value="SLL1173 PROTEIN"/>
    <property type="match status" value="1"/>
</dbReference>
<protein>
    <recommendedName>
        <fullName evidence="1">Methyltransferase FkbM domain-containing protein</fullName>
    </recommendedName>
</protein>
<reference evidence="2 3" key="1">
    <citation type="submission" date="2017-01" db="EMBL/GenBank/DDBJ databases">
        <title>Comparative Genomics of 38 Pectobacterium strains comprising three species revealed the characteristics of Pectobacterium carotovorum.</title>
        <authorList>
            <person name="Xie H."/>
            <person name="Ma Y."/>
            <person name="Li X."/>
        </authorList>
    </citation>
    <scope>NUCLEOTIDE SEQUENCE [LARGE SCALE GENOMIC DNA]</scope>
    <source>
        <strain evidence="2 3">Q142</strain>
    </source>
</reference>
<dbReference type="NCBIfam" id="TIGR01444">
    <property type="entry name" value="fkbM_fam"/>
    <property type="match status" value="1"/>
</dbReference>
<dbReference type="Pfam" id="PF05050">
    <property type="entry name" value="Methyltransf_21"/>
    <property type="match status" value="1"/>
</dbReference>
<dbReference type="InterPro" id="IPR029063">
    <property type="entry name" value="SAM-dependent_MTases_sf"/>
</dbReference>
<evidence type="ECO:0000313" key="3">
    <source>
        <dbReference type="Proteomes" id="UP000237274"/>
    </source>
</evidence>
<dbReference type="SUPFAM" id="SSF53335">
    <property type="entry name" value="S-adenosyl-L-methionine-dependent methyltransferases"/>
    <property type="match status" value="1"/>
</dbReference>
<dbReference type="EMBL" id="MTAO01000019">
    <property type="protein sequence ID" value="POE23733.1"/>
    <property type="molecule type" value="Genomic_DNA"/>
</dbReference>
<comment type="caution">
    <text evidence="2">The sequence shown here is derived from an EMBL/GenBank/DDBJ whole genome shotgun (WGS) entry which is preliminary data.</text>
</comment>
<dbReference type="InterPro" id="IPR006342">
    <property type="entry name" value="FkbM_mtfrase"/>
</dbReference>
<dbReference type="PANTHER" id="PTHR34203">
    <property type="entry name" value="METHYLTRANSFERASE, FKBM FAMILY PROTEIN"/>
    <property type="match status" value="1"/>
</dbReference>
<dbReference type="InterPro" id="IPR052514">
    <property type="entry name" value="SAM-dependent_MTase"/>
</dbReference>
<feature type="domain" description="Methyltransferase FkbM" evidence="1">
    <location>
        <begin position="184"/>
        <end position="316"/>
    </location>
</feature>
<dbReference type="Gene3D" id="3.40.50.150">
    <property type="entry name" value="Vaccinia Virus protein VP39"/>
    <property type="match status" value="1"/>
</dbReference>